<feature type="domain" description="Glycosyltransferase subfamily 4-like N-terminal" evidence="3">
    <location>
        <begin position="17"/>
        <end position="180"/>
    </location>
</feature>
<dbReference type="InterPro" id="IPR001296">
    <property type="entry name" value="Glyco_trans_1"/>
</dbReference>
<dbReference type="AlphaFoldDB" id="A0A1F7GWL1"/>
<gene>
    <name evidence="4" type="ORF">A3C24_05040</name>
</gene>
<protein>
    <recommendedName>
        <fullName evidence="6">Glycosyl transferase family 1 domain-containing protein</fullName>
    </recommendedName>
</protein>
<dbReference type="PANTHER" id="PTHR46401">
    <property type="entry name" value="GLYCOSYLTRANSFERASE WBBK-RELATED"/>
    <property type="match status" value="1"/>
</dbReference>
<proteinExistence type="predicted"/>
<sequence>MSNTKIGIDARLINETGVGVYIRNLLNNLGRLPTSDIEFYVYVKSHNDFNSQISNFKSHIANFQWHSFSEQIGFLHQLYRDDLDLMHFTYFSYPLLYRRPFIITIHDLTPLLFATGKASTHNKIIYSIKRLAAQALIKNAFHASEIIITPTTSVKNLITESYGKDGAHKISVTHEGLNEELLSIKENRKLSKRFDKPFFMYVGNFYPHKNVENLIRAFAKTKIKAQLILIGPNDYFAARSLQLINQLKQTRRIVLYSNPKLEDLVFFYKHAQALLHPSLAEGFGLPLLEASYFKCPIIASDIAIFHEVLENNYLAFNPHSIEDIAHKIEYFFTHKNNSTSLYLPQKTIENKFSFQKMAQETLKIYREEAHHTRGV</sequence>
<evidence type="ECO:0000259" key="2">
    <source>
        <dbReference type="Pfam" id="PF00534"/>
    </source>
</evidence>
<name>A0A1F7GWL1_9BACT</name>
<evidence type="ECO:0000313" key="5">
    <source>
        <dbReference type="Proteomes" id="UP000177159"/>
    </source>
</evidence>
<reference evidence="4 5" key="1">
    <citation type="journal article" date="2016" name="Nat. Commun.">
        <title>Thousands of microbial genomes shed light on interconnected biogeochemical processes in an aquifer system.</title>
        <authorList>
            <person name="Anantharaman K."/>
            <person name="Brown C.T."/>
            <person name="Hug L.A."/>
            <person name="Sharon I."/>
            <person name="Castelle C.J."/>
            <person name="Probst A.J."/>
            <person name="Thomas B.C."/>
            <person name="Singh A."/>
            <person name="Wilkins M.J."/>
            <person name="Karaoz U."/>
            <person name="Brodie E.L."/>
            <person name="Williams K.H."/>
            <person name="Hubbard S.S."/>
            <person name="Banfield J.F."/>
        </authorList>
    </citation>
    <scope>NUCLEOTIDE SEQUENCE [LARGE SCALE GENOMIC DNA]</scope>
</reference>
<dbReference type="CDD" id="cd03809">
    <property type="entry name" value="GT4_MtfB-like"/>
    <property type="match status" value="1"/>
</dbReference>
<organism evidence="4 5">
    <name type="scientific">Candidatus Roizmanbacteria bacterium RIFCSPHIGHO2_02_FULL_37_24</name>
    <dbReference type="NCBI Taxonomy" id="1802037"/>
    <lineage>
        <taxon>Bacteria</taxon>
        <taxon>Candidatus Roizmaniibacteriota</taxon>
    </lineage>
</organism>
<evidence type="ECO:0000259" key="3">
    <source>
        <dbReference type="Pfam" id="PF13439"/>
    </source>
</evidence>
<feature type="domain" description="Glycosyl transferase family 1" evidence="2">
    <location>
        <begin position="186"/>
        <end position="336"/>
    </location>
</feature>
<dbReference type="Proteomes" id="UP000177159">
    <property type="component" value="Unassembled WGS sequence"/>
</dbReference>
<evidence type="ECO:0000313" key="4">
    <source>
        <dbReference type="EMBL" id="OGK22872.1"/>
    </source>
</evidence>
<evidence type="ECO:0000256" key="1">
    <source>
        <dbReference type="ARBA" id="ARBA00022679"/>
    </source>
</evidence>
<dbReference type="Pfam" id="PF13439">
    <property type="entry name" value="Glyco_transf_4"/>
    <property type="match status" value="1"/>
</dbReference>
<dbReference type="GO" id="GO:0009103">
    <property type="term" value="P:lipopolysaccharide biosynthetic process"/>
    <property type="evidence" value="ECO:0007669"/>
    <property type="project" value="TreeGrafter"/>
</dbReference>
<comment type="caution">
    <text evidence="4">The sequence shown here is derived from an EMBL/GenBank/DDBJ whole genome shotgun (WGS) entry which is preliminary data.</text>
</comment>
<dbReference type="EMBL" id="MFZM01000031">
    <property type="protein sequence ID" value="OGK22872.1"/>
    <property type="molecule type" value="Genomic_DNA"/>
</dbReference>
<dbReference type="InterPro" id="IPR028098">
    <property type="entry name" value="Glyco_trans_4-like_N"/>
</dbReference>
<dbReference type="Gene3D" id="3.40.50.2000">
    <property type="entry name" value="Glycogen Phosphorylase B"/>
    <property type="match status" value="2"/>
</dbReference>
<dbReference type="PANTHER" id="PTHR46401:SF2">
    <property type="entry name" value="GLYCOSYLTRANSFERASE WBBK-RELATED"/>
    <property type="match status" value="1"/>
</dbReference>
<keyword evidence="1" id="KW-0808">Transferase</keyword>
<dbReference type="Pfam" id="PF00534">
    <property type="entry name" value="Glycos_transf_1"/>
    <property type="match status" value="1"/>
</dbReference>
<accession>A0A1F7GWL1</accession>
<dbReference type="SUPFAM" id="SSF53756">
    <property type="entry name" value="UDP-Glycosyltransferase/glycogen phosphorylase"/>
    <property type="match status" value="1"/>
</dbReference>
<dbReference type="GO" id="GO:0016757">
    <property type="term" value="F:glycosyltransferase activity"/>
    <property type="evidence" value="ECO:0007669"/>
    <property type="project" value="InterPro"/>
</dbReference>
<evidence type="ECO:0008006" key="6">
    <source>
        <dbReference type="Google" id="ProtNLM"/>
    </source>
</evidence>